<keyword evidence="4" id="KW-0804">Transcription</keyword>
<dbReference type="AlphaFoldDB" id="A0A916R5W8"/>
<dbReference type="Gene3D" id="3.40.50.2300">
    <property type="match status" value="2"/>
</dbReference>
<dbReference type="PANTHER" id="PTHR30146:SF148">
    <property type="entry name" value="HTH-TYPE TRANSCRIPTIONAL REPRESSOR PURR-RELATED"/>
    <property type="match status" value="1"/>
</dbReference>
<evidence type="ECO:0000256" key="4">
    <source>
        <dbReference type="ARBA" id="ARBA00023163"/>
    </source>
</evidence>
<evidence type="ECO:0000256" key="3">
    <source>
        <dbReference type="ARBA" id="ARBA00023125"/>
    </source>
</evidence>
<comment type="caution">
    <text evidence="6">The sequence shown here is derived from an EMBL/GenBank/DDBJ whole genome shotgun (WGS) entry which is preliminary data.</text>
</comment>
<evidence type="ECO:0000256" key="2">
    <source>
        <dbReference type="ARBA" id="ARBA00023015"/>
    </source>
</evidence>
<keyword evidence="2" id="KW-0805">Transcription regulation</keyword>
<accession>A0A916R5W8</accession>
<dbReference type="InterPro" id="IPR046335">
    <property type="entry name" value="LacI/GalR-like_sensor"/>
</dbReference>
<organism evidence="6 7">
    <name type="scientific">Pelagibacterium lentulum</name>
    <dbReference type="NCBI Taxonomy" id="2029865"/>
    <lineage>
        <taxon>Bacteria</taxon>
        <taxon>Pseudomonadati</taxon>
        <taxon>Pseudomonadota</taxon>
        <taxon>Alphaproteobacteria</taxon>
        <taxon>Hyphomicrobiales</taxon>
        <taxon>Devosiaceae</taxon>
        <taxon>Pelagibacterium</taxon>
    </lineage>
</organism>
<sequence length="304" mass="33767">MRVEEAVEALHYVQSETARNFKMQRAHSVLVVAHDIGNIYYSELFRGVQRRAEASNYAITITNPSPGGTKELIFNQLRTAKVDGVIVLSGYEMSDDDYDLLEKLYSGHPPIVAMCEERGHVRVPQILIDNEHAGYLAGRHLIEMGHRKIAHAYGPHRMPVRRARANGFRRAMAEAGLTVREEYFLEGGFSSPGGRAAAQSYLSLKDRPTAVFCGNDESAMGFMSQLSKYGVSVPEDVSVVGFDDIVLADCYIPALTTLHQPKEEMGRQAMSLLLGLIESPADVQQTIVELPVHLIPRDSVKRLK</sequence>
<dbReference type="CDD" id="cd06284">
    <property type="entry name" value="PBP1_LacI-like"/>
    <property type="match status" value="1"/>
</dbReference>
<protein>
    <submittedName>
        <fullName evidence="6">LacI family transcriptional regulator</fullName>
    </submittedName>
</protein>
<name>A0A916R5W8_9HYPH</name>
<dbReference type="GO" id="GO:0000976">
    <property type="term" value="F:transcription cis-regulatory region binding"/>
    <property type="evidence" value="ECO:0007669"/>
    <property type="project" value="TreeGrafter"/>
</dbReference>
<evidence type="ECO:0000313" key="6">
    <source>
        <dbReference type="EMBL" id="GGA39689.1"/>
    </source>
</evidence>
<keyword evidence="3" id="KW-0238">DNA-binding</keyword>
<keyword evidence="7" id="KW-1185">Reference proteome</keyword>
<dbReference type="Pfam" id="PF13377">
    <property type="entry name" value="Peripla_BP_3"/>
    <property type="match status" value="1"/>
</dbReference>
<feature type="domain" description="Transcriptional regulator LacI/GalR-like sensor" evidence="5">
    <location>
        <begin position="139"/>
        <end position="300"/>
    </location>
</feature>
<dbReference type="EMBL" id="BMKB01000001">
    <property type="protein sequence ID" value="GGA39689.1"/>
    <property type="molecule type" value="Genomic_DNA"/>
</dbReference>
<gene>
    <name evidence="6" type="ORF">GCM10011499_06460</name>
</gene>
<dbReference type="SUPFAM" id="SSF53822">
    <property type="entry name" value="Periplasmic binding protein-like I"/>
    <property type="match status" value="1"/>
</dbReference>
<dbReference type="Proteomes" id="UP000596977">
    <property type="component" value="Unassembled WGS sequence"/>
</dbReference>
<reference evidence="6 7" key="1">
    <citation type="journal article" date="2014" name="Int. J. Syst. Evol. Microbiol.">
        <title>Complete genome sequence of Corynebacterium casei LMG S-19264T (=DSM 44701T), isolated from a smear-ripened cheese.</title>
        <authorList>
            <consortium name="US DOE Joint Genome Institute (JGI-PGF)"/>
            <person name="Walter F."/>
            <person name="Albersmeier A."/>
            <person name="Kalinowski J."/>
            <person name="Ruckert C."/>
        </authorList>
    </citation>
    <scope>NUCLEOTIDE SEQUENCE [LARGE SCALE GENOMIC DNA]</scope>
    <source>
        <strain evidence="6 7">CGMCC 1.15896</strain>
    </source>
</reference>
<dbReference type="InterPro" id="IPR028082">
    <property type="entry name" value="Peripla_BP_I"/>
</dbReference>
<proteinExistence type="predicted"/>
<dbReference type="GO" id="GO:0003700">
    <property type="term" value="F:DNA-binding transcription factor activity"/>
    <property type="evidence" value="ECO:0007669"/>
    <property type="project" value="TreeGrafter"/>
</dbReference>
<evidence type="ECO:0000313" key="7">
    <source>
        <dbReference type="Proteomes" id="UP000596977"/>
    </source>
</evidence>
<evidence type="ECO:0000259" key="5">
    <source>
        <dbReference type="Pfam" id="PF13377"/>
    </source>
</evidence>
<dbReference type="PANTHER" id="PTHR30146">
    <property type="entry name" value="LACI-RELATED TRANSCRIPTIONAL REPRESSOR"/>
    <property type="match status" value="1"/>
</dbReference>
<evidence type="ECO:0000256" key="1">
    <source>
        <dbReference type="ARBA" id="ARBA00022491"/>
    </source>
</evidence>
<keyword evidence="1" id="KW-0678">Repressor</keyword>